<proteinExistence type="predicted"/>
<protein>
    <submittedName>
        <fullName evidence="2">Uncharacterized protein</fullName>
    </submittedName>
</protein>
<accession>A0A9P5PDY0</accession>
<evidence type="ECO:0000256" key="1">
    <source>
        <dbReference type="SAM" id="MobiDB-lite"/>
    </source>
</evidence>
<name>A0A9P5PDY0_9AGAR</name>
<feature type="region of interest" description="Disordered" evidence="1">
    <location>
        <begin position="260"/>
        <end position="279"/>
    </location>
</feature>
<keyword evidence="3" id="KW-1185">Reference proteome</keyword>
<feature type="compositionally biased region" description="Acidic residues" evidence="1">
    <location>
        <begin position="260"/>
        <end position="271"/>
    </location>
</feature>
<dbReference type="Proteomes" id="UP000772434">
    <property type="component" value="Unassembled WGS sequence"/>
</dbReference>
<organism evidence="2 3">
    <name type="scientific">Rhodocollybia butyracea</name>
    <dbReference type="NCBI Taxonomy" id="206335"/>
    <lineage>
        <taxon>Eukaryota</taxon>
        <taxon>Fungi</taxon>
        <taxon>Dikarya</taxon>
        <taxon>Basidiomycota</taxon>
        <taxon>Agaricomycotina</taxon>
        <taxon>Agaricomycetes</taxon>
        <taxon>Agaricomycetidae</taxon>
        <taxon>Agaricales</taxon>
        <taxon>Marasmiineae</taxon>
        <taxon>Omphalotaceae</taxon>
        <taxon>Rhodocollybia</taxon>
    </lineage>
</organism>
<evidence type="ECO:0000313" key="3">
    <source>
        <dbReference type="Proteomes" id="UP000772434"/>
    </source>
</evidence>
<reference evidence="2" key="1">
    <citation type="submission" date="2020-11" db="EMBL/GenBank/DDBJ databases">
        <authorList>
            <consortium name="DOE Joint Genome Institute"/>
            <person name="Ahrendt S."/>
            <person name="Riley R."/>
            <person name="Andreopoulos W."/>
            <person name="Labutti K."/>
            <person name="Pangilinan J."/>
            <person name="Ruiz-Duenas F.J."/>
            <person name="Barrasa J.M."/>
            <person name="Sanchez-Garcia M."/>
            <person name="Camarero S."/>
            <person name="Miyauchi S."/>
            <person name="Serrano A."/>
            <person name="Linde D."/>
            <person name="Babiker R."/>
            <person name="Drula E."/>
            <person name="Ayuso-Fernandez I."/>
            <person name="Pacheco R."/>
            <person name="Padilla G."/>
            <person name="Ferreira P."/>
            <person name="Barriuso J."/>
            <person name="Kellner H."/>
            <person name="Castanera R."/>
            <person name="Alfaro M."/>
            <person name="Ramirez L."/>
            <person name="Pisabarro A.G."/>
            <person name="Kuo A."/>
            <person name="Tritt A."/>
            <person name="Lipzen A."/>
            <person name="He G."/>
            <person name="Yan M."/>
            <person name="Ng V."/>
            <person name="Cullen D."/>
            <person name="Martin F."/>
            <person name="Rosso M.-N."/>
            <person name="Henrissat B."/>
            <person name="Hibbett D."/>
            <person name="Martinez A.T."/>
            <person name="Grigoriev I.V."/>
        </authorList>
    </citation>
    <scope>NUCLEOTIDE SEQUENCE</scope>
    <source>
        <strain evidence="2">AH 40177</strain>
    </source>
</reference>
<comment type="caution">
    <text evidence="2">The sequence shown here is derived from an EMBL/GenBank/DDBJ whole genome shotgun (WGS) entry which is preliminary data.</text>
</comment>
<evidence type="ECO:0000313" key="2">
    <source>
        <dbReference type="EMBL" id="KAF9061633.1"/>
    </source>
</evidence>
<dbReference type="EMBL" id="JADNRY010000195">
    <property type="protein sequence ID" value="KAF9061633.1"/>
    <property type="molecule type" value="Genomic_DNA"/>
</dbReference>
<dbReference type="AlphaFoldDB" id="A0A9P5PDY0"/>
<sequence>MIRSSESDPTVNDVEKVLEHPLQSKLVVEVGKGISEDRLLGIVEQELCALDHDLHFNPGTNKGGQDVIGSGDKLDLKDHASEMARLKTQRVKLLSLLSPMRKLPNKTLLRILGTYVRNFGQNFLLSLVRQEDKDPQTGTHKRGHRVIRAPTCPTQLDMTNLSVSISPSSEELSALENNLRFEFGPSVVTPEQAKELMAMLALVDKDIEHHNAELTHLETQRTKLLSLLSPMRKLPNETLLHIFQDVCQKNLLQCYPWTMEEEEEEEEEENLTSDLEPPTKMKSPILTYLPSMAISSFVDKSSSRDAHNLIVLA</sequence>
<gene>
    <name evidence="2" type="ORF">BDP27DRAFT_1485852</name>
</gene>